<comment type="caution">
    <text evidence="2">The sequence shown here is derived from an EMBL/GenBank/DDBJ whole genome shotgun (WGS) entry which is preliminary data.</text>
</comment>
<dbReference type="Gene3D" id="3.40.50.720">
    <property type="entry name" value="NAD(P)-binding Rossmann-like Domain"/>
    <property type="match status" value="1"/>
</dbReference>
<dbReference type="PANTHER" id="PTHR47534">
    <property type="entry name" value="YALI0E05731P"/>
    <property type="match status" value="1"/>
</dbReference>
<protein>
    <submittedName>
        <fullName evidence="2">NAD-P-bindingprotein</fullName>
    </submittedName>
</protein>
<evidence type="ECO:0000313" key="3">
    <source>
        <dbReference type="Proteomes" id="UP000017559"/>
    </source>
</evidence>
<dbReference type="InterPro" id="IPR002347">
    <property type="entry name" value="SDR_fam"/>
</dbReference>
<dbReference type="KEGG" id="mrr:Moror_10255"/>
<reference evidence="2 3" key="1">
    <citation type="journal article" date="2014" name="BMC Genomics">
        <title>Genome and secretome analysis of the hemibiotrophic fungal pathogen, Moniliophthora roreri, which causes frosty pod rot disease of cacao: mechanisms of the biotrophic and necrotrophic phases.</title>
        <authorList>
            <person name="Meinhardt L.W."/>
            <person name="Costa G.G.L."/>
            <person name="Thomazella D.P.T."/>
            <person name="Teixeira P.J.P.L."/>
            <person name="Carazzolle M.F."/>
            <person name="Schuster S.C."/>
            <person name="Carlson J.E."/>
            <person name="Guiltinan M.J."/>
            <person name="Mieczkowski P."/>
            <person name="Farmer A."/>
            <person name="Ramaraj T."/>
            <person name="Crozier J."/>
            <person name="Davis R.E."/>
            <person name="Shao J."/>
            <person name="Melnick R.L."/>
            <person name="Pereira G.A.G."/>
            <person name="Bailey B.A."/>
        </authorList>
    </citation>
    <scope>NUCLEOTIDE SEQUENCE [LARGE SCALE GENOMIC DNA]</scope>
    <source>
        <strain evidence="2 3">MCA 2997</strain>
    </source>
</reference>
<dbReference type="InterPro" id="IPR052228">
    <property type="entry name" value="Sec_Metab_Biosynth_Oxidored"/>
</dbReference>
<dbReference type="Pfam" id="PF00106">
    <property type="entry name" value="adh_short"/>
    <property type="match status" value="1"/>
</dbReference>
<dbReference type="HOGENOM" id="CLU_044999_1_0_1"/>
<dbReference type="AlphaFoldDB" id="V2WYX6"/>
<evidence type="ECO:0000313" key="2">
    <source>
        <dbReference type="EMBL" id="ESK92083.1"/>
    </source>
</evidence>
<gene>
    <name evidence="2" type="ORF">Moror_10255</name>
</gene>
<organism evidence="2 3">
    <name type="scientific">Moniliophthora roreri (strain MCA 2997)</name>
    <name type="common">Cocoa frosty pod rot fungus</name>
    <name type="synonym">Crinipellis roreri</name>
    <dbReference type="NCBI Taxonomy" id="1381753"/>
    <lineage>
        <taxon>Eukaryota</taxon>
        <taxon>Fungi</taxon>
        <taxon>Dikarya</taxon>
        <taxon>Basidiomycota</taxon>
        <taxon>Agaricomycotina</taxon>
        <taxon>Agaricomycetes</taxon>
        <taxon>Agaricomycetidae</taxon>
        <taxon>Agaricales</taxon>
        <taxon>Marasmiineae</taxon>
        <taxon>Marasmiaceae</taxon>
        <taxon>Moniliophthora</taxon>
    </lineage>
</organism>
<sequence>MTLAEATMPSFSQVKASNASYRPSEAPVAVFIGGTGGIGASTAEALARYTDGNIHVIVAGRNRYAGRQVVDTLLSPLSEQKVIREFIYCDCSLVKSVRSASEEIARLLESLSKPRIDFLIFSANYASLADKKNDTEEGIDLQLMVRYYHRFQMTFLLLPLLERSERASVLTILGAGNTYPVPKDGDYGYRKSPVGAGKVGVKVPTVYTDVGFQELAY</sequence>
<accession>V2WYX6</accession>
<dbReference type="GO" id="GO:0016491">
    <property type="term" value="F:oxidoreductase activity"/>
    <property type="evidence" value="ECO:0007669"/>
    <property type="project" value="UniProtKB-KW"/>
</dbReference>
<dbReference type="PANTHER" id="PTHR47534:SF3">
    <property type="entry name" value="ALCOHOL DEHYDROGENASE-LIKE C-TERMINAL DOMAIN-CONTAINING PROTEIN"/>
    <property type="match status" value="1"/>
</dbReference>
<dbReference type="InterPro" id="IPR036291">
    <property type="entry name" value="NAD(P)-bd_dom_sf"/>
</dbReference>
<keyword evidence="1" id="KW-0560">Oxidoreductase</keyword>
<keyword evidence="3" id="KW-1185">Reference proteome</keyword>
<evidence type="ECO:0000256" key="1">
    <source>
        <dbReference type="ARBA" id="ARBA00023002"/>
    </source>
</evidence>
<dbReference type="EMBL" id="AWSO01000303">
    <property type="protein sequence ID" value="ESK92083.1"/>
    <property type="molecule type" value="Genomic_DNA"/>
</dbReference>
<proteinExistence type="predicted"/>
<dbReference type="OrthoDB" id="2898509at2759"/>
<dbReference type="SUPFAM" id="SSF51735">
    <property type="entry name" value="NAD(P)-binding Rossmann-fold domains"/>
    <property type="match status" value="1"/>
</dbReference>
<dbReference type="Proteomes" id="UP000017559">
    <property type="component" value="Unassembled WGS sequence"/>
</dbReference>
<name>V2WYX6_MONRO</name>